<proteinExistence type="predicted"/>
<dbReference type="EMBL" id="MU001925">
    <property type="protein sequence ID" value="KAF2793494.1"/>
    <property type="molecule type" value="Genomic_DNA"/>
</dbReference>
<protein>
    <submittedName>
        <fullName evidence="1">Uncharacterized protein</fullName>
    </submittedName>
</protein>
<reference evidence="1" key="1">
    <citation type="journal article" date="2020" name="Stud. Mycol.">
        <title>101 Dothideomycetes genomes: a test case for predicting lifestyles and emergence of pathogens.</title>
        <authorList>
            <person name="Haridas S."/>
            <person name="Albert R."/>
            <person name="Binder M."/>
            <person name="Bloem J."/>
            <person name="Labutti K."/>
            <person name="Salamov A."/>
            <person name="Andreopoulos B."/>
            <person name="Baker S."/>
            <person name="Barry K."/>
            <person name="Bills G."/>
            <person name="Bluhm B."/>
            <person name="Cannon C."/>
            <person name="Castanera R."/>
            <person name="Culley D."/>
            <person name="Daum C."/>
            <person name="Ezra D."/>
            <person name="Gonzalez J."/>
            <person name="Henrissat B."/>
            <person name="Kuo A."/>
            <person name="Liang C."/>
            <person name="Lipzen A."/>
            <person name="Lutzoni F."/>
            <person name="Magnuson J."/>
            <person name="Mondo S."/>
            <person name="Nolan M."/>
            <person name="Ohm R."/>
            <person name="Pangilinan J."/>
            <person name="Park H.-J."/>
            <person name="Ramirez L."/>
            <person name="Alfaro M."/>
            <person name="Sun H."/>
            <person name="Tritt A."/>
            <person name="Yoshinaga Y."/>
            <person name="Zwiers L.-H."/>
            <person name="Turgeon B."/>
            <person name="Goodwin S."/>
            <person name="Spatafora J."/>
            <person name="Crous P."/>
            <person name="Grigoriev I."/>
        </authorList>
    </citation>
    <scope>NUCLEOTIDE SEQUENCE</scope>
    <source>
        <strain evidence="1">CBS 109.77</strain>
    </source>
</reference>
<evidence type="ECO:0000313" key="2">
    <source>
        <dbReference type="Proteomes" id="UP000799757"/>
    </source>
</evidence>
<dbReference type="Proteomes" id="UP000799757">
    <property type="component" value="Unassembled WGS sequence"/>
</dbReference>
<dbReference type="AlphaFoldDB" id="A0A6A6XBF6"/>
<dbReference type="OrthoDB" id="10624565at2759"/>
<name>A0A6A6XBF6_9PLEO</name>
<sequence length="128" mass="14145">MEPRSTPIPNLSPCLRVLPHGHLSPVPGLLSLRAPAACMFPTGGALVTFFLKRNATLSTLATRGTSFFLLRAASLRWTPAKTPVRSIPPASPESHCAAHHIWRCFRVATYTARGAHRYLRRVIVRIRP</sequence>
<accession>A0A6A6XBF6</accession>
<evidence type="ECO:0000313" key="1">
    <source>
        <dbReference type="EMBL" id="KAF2793494.1"/>
    </source>
</evidence>
<gene>
    <name evidence="1" type="ORF">K505DRAFT_39062</name>
</gene>
<keyword evidence="2" id="KW-1185">Reference proteome</keyword>
<organism evidence="1 2">
    <name type="scientific">Melanomma pulvis-pyrius CBS 109.77</name>
    <dbReference type="NCBI Taxonomy" id="1314802"/>
    <lineage>
        <taxon>Eukaryota</taxon>
        <taxon>Fungi</taxon>
        <taxon>Dikarya</taxon>
        <taxon>Ascomycota</taxon>
        <taxon>Pezizomycotina</taxon>
        <taxon>Dothideomycetes</taxon>
        <taxon>Pleosporomycetidae</taxon>
        <taxon>Pleosporales</taxon>
        <taxon>Melanommataceae</taxon>
        <taxon>Melanomma</taxon>
    </lineage>
</organism>